<dbReference type="GO" id="GO:0005737">
    <property type="term" value="C:cytoplasm"/>
    <property type="evidence" value="ECO:0007669"/>
    <property type="project" value="TreeGrafter"/>
</dbReference>
<dbReference type="InterPro" id="IPR027417">
    <property type="entry name" value="P-loop_NTPase"/>
</dbReference>
<evidence type="ECO:0000256" key="2">
    <source>
        <dbReference type="ARBA" id="ARBA00022737"/>
    </source>
</evidence>
<dbReference type="Gene3D" id="1.10.1780.10">
    <property type="entry name" value="Clp, N-terminal domain"/>
    <property type="match status" value="1"/>
</dbReference>
<dbReference type="InterPro" id="IPR003593">
    <property type="entry name" value="AAA+_ATPase"/>
</dbReference>
<dbReference type="CDD" id="cd19499">
    <property type="entry name" value="RecA-like_ClpB_Hsp104-like"/>
    <property type="match status" value="1"/>
</dbReference>
<dbReference type="PANTHER" id="PTHR11638:SF111">
    <property type="entry name" value="ATP-DEPENDENT CLP PROTEASE ATP-BINDING SUBUNIT CLPA"/>
    <property type="match status" value="1"/>
</dbReference>
<evidence type="ECO:0000259" key="8">
    <source>
        <dbReference type="PROSITE" id="PS51903"/>
    </source>
</evidence>
<reference evidence="10" key="1">
    <citation type="submission" date="2016-10" db="EMBL/GenBank/DDBJ databases">
        <authorList>
            <person name="Varghese N."/>
            <person name="Submissions S."/>
        </authorList>
    </citation>
    <scope>NUCLEOTIDE SEQUENCE [LARGE SCALE GENOMIC DNA]</scope>
    <source>
        <strain evidence="10">DSM 7165</strain>
    </source>
</reference>
<sequence>MLSKELEKTLNSAFTLAHTQRHEFMTVEHLLLALLDDGSATEVLRACGADIEQLRTDLHEFIRTTTPTLADSQIQERDTQPTLGFQRVLQRAVFHVQSSGKLEVTGANVLVAIFGEQESQAVYFLRHQGLARIDVVNFISHGISKLAGQETAPDQEALDENLSESPQTGQQALQAYTSNLNEQARIGRIDPLVGREAEVERVIQILARRRKNNPLLVGEAGVGKTAIAEGLAKRIVDRQVPEVIASSIVYCLDMGALLAGTKYRGDFEKRLKTLLADLKKQPHAILFIDEIHTIIGAGAASGGVMDASNLLKPLLSGGQIRCIGSTTFQEFRGIFEKDRALARRFQKVDVLEPSVEDTIGILKGLKSRFEQHHKLNYQDDALEAAARLSARYINDRHLPDKAIDVVDEAGAYEQLQTAEKRKTCIGVEEIEAIVAKIARIPPKSVSSSDKELLRKLDTNLKMLVFGQDEAIETLANAIKLSRAGLKAPEKPIGSFLFAGPTGVGKTEVTRQLARLLGIELVRFDMSEYMERHTVSRLIGAPPGYVGYDQGGLLTEAITKNPHAVLLLDEIEKAHPDVFNLLLQVMDHGTLTDNNGRKADFRNVILIMTTNAGAETLNRRSIGFQTQDHSSDGMEVLRKQFTPEFRNRLDAIIQFHALELQVVKNVVDKFLVELQTQLEDKQVTLEVDEEARTWLAEQGYDKDMGARPMARLIQDKLKKPLAEAILFGELAQGGTVFVNLEKETQSLKLDWEAVTTPA</sequence>
<dbReference type="InterPro" id="IPR013461">
    <property type="entry name" value="ClpA"/>
</dbReference>
<keyword evidence="3 7" id="KW-0547">Nucleotide-binding</keyword>
<dbReference type="PROSITE" id="PS00870">
    <property type="entry name" value="CLPAB_1"/>
    <property type="match status" value="1"/>
</dbReference>
<dbReference type="GO" id="GO:0008233">
    <property type="term" value="F:peptidase activity"/>
    <property type="evidence" value="ECO:0007669"/>
    <property type="project" value="UniProtKB-KW"/>
</dbReference>
<dbReference type="OrthoDB" id="9803641at2"/>
<dbReference type="Pfam" id="PF00004">
    <property type="entry name" value="AAA"/>
    <property type="match status" value="1"/>
</dbReference>
<keyword evidence="9" id="KW-0645">Protease</keyword>
<evidence type="ECO:0000256" key="3">
    <source>
        <dbReference type="ARBA" id="ARBA00022741"/>
    </source>
</evidence>
<evidence type="ECO:0000313" key="10">
    <source>
        <dbReference type="Proteomes" id="UP000242999"/>
    </source>
</evidence>
<dbReference type="GO" id="GO:0016887">
    <property type="term" value="F:ATP hydrolysis activity"/>
    <property type="evidence" value="ECO:0007669"/>
    <property type="project" value="InterPro"/>
</dbReference>
<keyword evidence="10" id="KW-1185">Reference proteome</keyword>
<dbReference type="PANTHER" id="PTHR11638">
    <property type="entry name" value="ATP-DEPENDENT CLP PROTEASE"/>
    <property type="match status" value="1"/>
</dbReference>
<evidence type="ECO:0000256" key="7">
    <source>
        <dbReference type="RuleBase" id="RU004432"/>
    </source>
</evidence>
<dbReference type="CDD" id="cd00009">
    <property type="entry name" value="AAA"/>
    <property type="match status" value="1"/>
</dbReference>
<keyword evidence="4 7" id="KW-0067">ATP-binding</keyword>
<evidence type="ECO:0000256" key="5">
    <source>
        <dbReference type="ARBA" id="ARBA00023186"/>
    </source>
</evidence>
<dbReference type="FunFam" id="1.10.8.60:FF:000011">
    <property type="entry name" value="ATP-dependent Clp protease ATP-binding subunit"/>
    <property type="match status" value="1"/>
</dbReference>
<dbReference type="InterPro" id="IPR001270">
    <property type="entry name" value="ClpA/B"/>
</dbReference>
<feature type="domain" description="Clp R" evidence="8">
    <location>
        <begin position="1"/>
        <end position="149"/>
    </location>
</feature>
<dbReference type="SUPFAM" id="SSF81923">
    <property type="entry name" value="Double Clp-N motif"/>
    <property type="match status" value="1"/>
</dbReference>
<keyword evidence="2 6" id="KW-0677">Repeat</keyword>
<dbReference type="PROSITE" id="PS00871">
    <property type="entry name" value="CLPAB_2"/>
    <property type="match status" value="1"/>
</dbReference>
<gene>
    <name evidence="9" type="ORF">SAMN05421831_10887</name>
</gene>
<dbReference type="PRINTS" id="PR00300">
    <property type="entry name" value="CLPPROTEASEA"/>
</dbReference>
<organism evidence="9 10">
    <name type="scientific">Allopseudospirillum japonicum</name>
    <dbReference type="NCBI Taxonomy" id="64971"/>
    <lineage>
        <taxon>Bacteria</taxon>
        <taxon>Pseudomonadati</taxon>
        <taxon>Pseudomonadota</taxon>
        <taxon>Gammaproteobacteria</taxon>
        <taxon>Oceanospirillales</taxon>
        <taxon>Oceanospirillaceae</taxon>
        <taxon>Allopseudospirillum</taxon>
    </lineage>
</organism>
<dbReference type="InterPro" id="IPR041546">
    <property type="entry name" value="ClpA/ClpB_AAA_lid"/>
</dbReference>
<proteinExistence type="inferred from homology"/>
<dbReference type="Pfam" id="PF10431">
    <property type="entry name" value="ClpB_D2-small"/>
    <property type="match status" value="1"/>
</dbReference>
<dbReference type="GO" id="GO:0006508">
    <property type="term" value="P:proteolysis"/>
    <property type="evidence" value="ECO:0007669"/>
    <property type="project" value="UniProtKB-KW"/>
</dbReference>
<dbReference type="Pfam" id="PF17871">
    <property type="entry name" value="AAA_lid_9"/>
    <property type="match status" value="1"/>
</dbReference>
<dbReference type="SUPFAM" id="SSF52540">
    <property type="entry name" value="P-loop containing nucleoside triphosphate hydrolases"/>
    <property type="match status" value="2"/>
</dbReference>
<dbReference type="SMART" id="SM00382">
    <property type="entry name" value="AAA"/>
    <property type="match status" value="2"/>
</dbReference>
<dbReference type="Pfam" id="PF02861">
    <property type="entry name" value="Clp_N"/>
    <property type="match status" value="1"/>
</dbReference>
<dbReference type="GO" id="GO:0043335">
    <property type="term" value="P:protein unfolding"/>
    <property type="evidence" value="ECO:0007669"/>
    <property type="project" value="InterPro"/>
</dbReference>
<dbReference type="AlphaFoldDB" id="A0A1H6SVE4"/>
<dbReference type="GO" id="GO:0005524">
    <property type="term" value="F:ATP binding"/>
    <property type="evidence" value="ECO:0007669"/>
    <property type="project" value="UniProtKB-KW"/>
</dbReference>
<dbReference type="InterPro" id="IPR019489">
    <property type="entry name" value="Clp_ATPase_C"/>
</dbReference>
<dbReference type="FunFam" id="3.40.50.300:FF:000025">
    <property type="entry name" value="ATP-dependent Clp protease subunit"/>
    <property type="match status" value="1"/>
</dbReference>
<protein>
    <submittedName>
        <fullName evidence="9">ATP-dependent Clp protease ATP-binding subunit ClpA</fullName>
    </submittedName>
</protein>
<comment type="similarity">
    <text evidence="1 7">Belongs to the ClpA/ClpB family.</text>
</comment>
<name>A0A1H6SVE4_9GAMM</name>
<dbReference type="InterPro" id="IPR028299">
    <property type="entry name" value="ClpA/B_CS2"/>
</dbReference>
<keyword evidence="5 7" id="KW-0143">Chaperone</keyword>
<dbReference type="InterPro" id="IPR018368">
    <property type="entry name" value="ClpA/B_CS1"/>
</dbReference>
<dbReference type="InterPro" id="IPR004176">
    <property type="entry name" value="Clp_R_N"/>
</dbReference>
<dbReference type="InterPro" id="IPR036628">
    <property type="entry name" value="Clp_N_dom_sf"/>
</dbReference>
<dbReference type="Gene3D" id="3.40.50.300">
    <property type="entry name" value="P-loop containing nucleotide triphosphate hydrolases"/>
    <property type="match status" value="2"/>
</dbReference>
<dbReference type="GO" id="GO:0034605">
    <property type="term" value="P:cellular response to heat"/>
    <property type="evidence" value="ECO:0007669"/>
    <property type="project" value="TreeGrafter"/>
</dbReference>
<dbReference type="STRING" id="64971.SAMN05421831_10887"/>
<evidence type="ECO:0000256" key="6">
    <source>
        <dbReference type="PROSITE-ProRule" id="PRU01251"/>
    </source>
</evidence>
<dbReference type="Proteomes" id="UP000242999">
    <property type="component" value="Unassembled WGS sequence"/>
</dbReference>
<dbReference type="EMBL" id="FNYH01000008">
    <property type="protein sequence ID" value="SEI71928.1"/>
    <property type="molecule type" value="Genomic_DNA"/>
</dbReference>
<keyword evidence="9" id="KW-0378">Hydrolase</keyword>
<evidence type="ECO:0000313" key="9">
    <source>
        <dbReference type="EMBL" id="SEI71928.1"/>
    </source>
</evidence>
<dbReference type="InterPro" id="IPR050130">
    <property type="entry name" value="ClpA_ClpB"/>
</dbReference>
<dbReference type="Gene3D" id="1.10.8.60">
    <property type="match status" value="2"/>
</dbReference>
<dbReference type="SMART" id="SM01086">
    <property type="entry name" value="ClpB_D2-small"/>
    <property type="match status" value="1"/>
</dbReference>
<dbReference type="RefSeq" id="WP_093310253.1">
    <property type="nucleotide sequence ID" value="NZ_FNYH01000008.1"/>
</dbReference>
<accession>A0A1H6SVE4</accession>
<dbReference type="NCBIfam" id="TIGR02639">
    <property type="entry name" value="ClpA"/>
    <property type="match status" value="1"/>
</dbReference>
<evidence type="ECO:0000256" key="1">
    <source>
        <dbReference type="ARBA" id="ARBA00008675"/>
    </source>
</evidence>
<dbReference type="Pfam" id="PF07724">
    <property type="entry name" value="AAA_2"/>
    <property type="match status" value="1"/>
</dbReference>
<dbReference type="InterPro" id="IPR003959">
    <property type="entry name" value="ATPase_AAA_core"/>
</dbReference>
<dbReference type="PROSITE" id="PS51903">
    <property type="entry name" value="CLP_R"/>
    <property type="match status" value="1"/>
</dbReference>
<evidence type="ECO:0000256" key="4">
    <source>
        <dbReference type="ARBA" id="ARBA00022840"/>
    </source>
</evidence>